<feature type="compositionally biased region" description="Basic and acidic residues" evidence="1">
    <location>
        <begin position="166"/>
        <end position="176"/>
    </location>
</feature>
<sequence length="222" mass="25526">MHNLGNTCYMNSAIQCLNACLPLSSHLLSYSFVKDINQDNFMGCNGRLAAQYARLIRIVYSGSNQSFTPSDVRQVVAHFQQSSSSSSSSSSALSTLFSSLYSTSSSFSSSSQQDAQEWLNVTMDRMHEDLNLIKKKPYVDNLNLSIEREFVDYNEDDEEQDQEQEYQEKEKDSKMNKDKLINFQQINKEQNDQNIHRLSAAQESWRRHQLRNVSVMNDLFCV</sequence>
<keyword evidence="3" id="KW-0378">Hydrolase</keyword>
<dbReference type="InterPro" id="IPR050185">
    <property type="entry name" value="Ub_carboxyl-term_hydrolase"/>
</dbReference>
<dbReference type="OrthoDB" id="292964at2759"/>
<dbReference type="PANTHER" id="PTHR21646">
    <property type="entry name" value="UBIQUITIN CARBOXYL-TERMINAL HYDROLASE"/>
    <property type="match status" value="1"/>
</dbReference>
<evidence type="ECO:0000256" key="1">
    <source>
        <dbReference type="SAM" id="MobiDB-lite"/>
    </source>
</evidence>
<dbReference type="AlphaFoldDB" id="A0A5J4VYR2"/>
<accession>A0A5J4VYR2</accession>
<dbReference type="Pfam" id="PF00443">
    <property type="entry name" value="UCH"/>
    <property type="match status" value="1"/>
</dbReference>
<evidence type="ECO:0000259" key="2">
    <source>
        <dbReference type="PROSITE" id="PS50235"/>
    </source>
</evidence>
<organism evidence="3 4">
    <name type="scientific">Streblomastix strix</name>
    <dbReference type="NCBI Taxonomy" id="222440"/>
    <lineage>
        <taxon>Eukaryota</taxon>
        <taxon>Metamonada</taxon>
        <taxon>Preaxostyla</taxon>
        <taxon>Oxymonadida</taxon>
        <taxon>Streblomastigidae</taxon>
        <taxon>Streblomastix</taxon>
    </lineage>
</organism>
<dbReference type="EMBL" id="SNRW01004280">
    <property type="protein sequence ID" value="KAA6387672.1"/>
    <property type="molecule type" value="Genomic_DNA"/>
</dbReference>
<evidence type="ECO:0000313" key="3">
    <source>
        <dbReference type="EMBL" id="KAA6387672.1"/>
    </source>
</evidence>
<feature type="region of interest" description="Disordered" evidence="1">
    <location>
        <begin position="153"/>
        <end position="176"/>
    </location>
</feature>
<dbReference type="InterPro" id="IPR028889">
    <property type="entry name" value="USP"/>
</dbReference>
<dbReference type="GO" id="GO:0016579">
    <property type="term" value="P:protein deubiquitination"/>
    <property type="evidence" value="ECO:0007669"/>
    <property type="project" value="InterPro"/>
</dbReference>
<proteinExistence type="predicted"/>
<dbReference type="InterPro" id="IPR001394">
    <property type="entry name" value="Peptidase_C19_UCH"/>
</dbReference>
<evidence type="ECO:0000313" key="4">
    <source>
        <dbReference type="Proteomes" id="UP000324800"/>
    </source>
</evidence>
<protein>
    <submittedName>
        <fullName evidence="3">Putative ubiquitin carboxyl-terminal hydrolase</fullName>
    </submittedName>
</protein>
<feature type="compositionally biased region" description="Acidic residues" evidence="1">
    <location>
        <begin position="153"/>
        <end position="165"/>
    </location>
</feature>
<feature type="domain" description="USP" evidence="2">
    <location>
        <begin position="1"/>
        <end position="222"/>
    </location>
</feature>
<dbReference type="Proteomes" id="UP000324800">
    <property type="component" value="Unassembled WGS sequence"/>
</dbReference>
<dbReference type="GO" id="GO:0004843">
    <property type="term" value="F:cysteine-type deubiquitinase activity"/>
    <property type="evidence" value="ECO:0007669"/>
    <property type="project" value="InterPro"/>
</dbReference>
<comment type="caution">
    <text evidence="3">The sequence shown here is derived from an EMBL/GenBank/DDBJ whole genome shotgun (WGS) entry which is preliminary data.</text>
</comment>
<dbReference type="InterPro" id="IPR038765">
    <property type="entry name" value="Papain-like_cys_pep_sf"/>
</dbReference>
<reference evidence="3 4" key="1">
    <citation type="submission" date="2019-03" db="EMBL/GenBank/DDBJ databases">
        <title>Single cell metagenomics reveals metabolic interactions within the superorganism composed of flagellate Streblomastix strix and complex community of Bacteroidetes bacteria on its surface.</title>
        <authorList>
            <person name="Treitli S.C."/>
            <person name="Kolisko M."/>
            <person name="Husnik F."/>
            <person name="Keeling P."/>
            <person name="Hampl V."/>
        </authorList>
    </citation>
    <scope>NUCLEOTIDE SEQUENCE [LARGE SCALE GENOMIC DNA]</scope>
    <source>
        <strain evidence="3">ST1C</strain>
    </source>
</reference>
<dbReference type="Gene3D" id="3.90.70.10">
    <property type="entry name" value="Cysteine proteinases"/>
    <property type="match status" value="1"/>
</dbReference>
<dbReference type="SUPFAM" id="SSF54001">
    <property type="entry name" value="Cysteine proteinases"/>
    <property type="match status" value="1"/>
</dbReference>
<name>A0A5J4VYR2_9EUKA</name>
<gene>
    <name evidence="3" type="ORF">EZS28_016802</name>
</gene>
<dbReference type="PROSITE" id="PS50235">
    <property type="entry name" value="USP_3"/>
    <property type="match status" value="1"/>
</dbReference>